<dbReference type="PANTHER" id="PTHR24171:SF8">
    <property type="entry name" value="BRCA1-ASSOCIATED RING DOMAIN PROTEIN 1"/>
    <property type="match status" value="1"/>
</dbReference>
<dbReference type="Proteomes" id="UP000294003">
    <property type="component" value="Unassembled WGS sequence"/>
</dbReference>
<keyword evidence="2 3" id="KW-0040">ANK repeat</keyword>
<dbReference type="PROSITE" id="PS50297">
    <property type="entry name" value="ANK_REP_REGION"/>
    <property type="match status" value="2"/>
</dbReference>
<dbReference type="InterPro" id="IPR036770">
    <property type="entry name" value="Ankyrin_rpt-contain_sf"/>
</dbReference>
<dbReference type="PANTHER" id="PTHR24171">
    <property type="entry name" value="ANKYRIN REPEAT DOMAIN-CONTAINING PROTEIN 39-RELATED"/>
    <property type="match status" value="1"/>
</dbReference>
<dbReference type="SUPFAM" id="SSF48403">
    <property type="entry name" value="Ankyrin repeat"/>
    <property type="match status" value="1"/>
</dbReference>
<keyword evidence="1" id="KW-0677">Repeat</keyword>
<dbReference type="InterPro" id="IPR002110">
    <property type="entry name" value="Ankyrin_rpt"/>
</dbReference>
<dbReference type="PROSITE" id="PS50088">
    <property type="entry name" value="ANK_REPEAT"/>
    <property type="match status" value="3"/>
</dbReference>
<feature type="repeat" description="ANK" evidence="3">
    <location>
        <begin position="6"/>
        <end position="38"/>
    </location>
</feature>
<evidence type="ECO:0000256" key="1">
    <source>
        <dbReference type="ARBA" id="ARBA00022737"/>
    </source>
</evidence>
<keyword evidence="5" id="KW-1185">Reference proteome</keyword>
<dbReference type="EMBL" id="QJNS01000003">
    <property type="protein sequence ID" value="RYO95296.1"/>
    <property type="molecule type" value="Genomic_DNA"/>
</dbReference>
<proteinExistence type="predicted"/>
<evidence type="ECO:0000313" key="4">
    <source>
        <dbReference type="EMBL" id="RYO95296.1"/>
    </source>
</evidence>
<evidence type="ECO:0000256" key="2">
    <source>
        <dbReference type="ARBA" id="ARBA00023043"/>
    </source>
</evidence>
<feature type="repeat" description="ANK" evidence="3">
    <location>
        <begin position="40"/>
        <end position="72"/>
    </location>
</feature>
<feature type="repeat" description="ANK" evidence="3">
    <location>
        <begin position="73"/>
        <end position="105"/>
    </location>
</feature>
<evidence type="ECO:0000313" key="5">
    <source>
        <dbReference type="Proteomes" id="UP000294003"/>
    </source>
</evidence>
<evidence type="ECO:0000256" key="3">
    <source>
        <dbReference type="PROSITE-ProRule" id="PRU00023"/>
    </source>
</evidence>
<reference evidence="4 5" key="1">
    <citation type="submission" date="2018-06" db="EMBL/GenBank/DDBJ databases">
        <title>Complete Genomes of Monosporascus.</title>
        <authorList>
            <person name="Robinson A.J."/>
            <person name="Natvig D.O."/>
        </authorList>
    </citation>
    <scope>NUCLEOTIDE SEQUENCE [LARGE SCALE GENOMIC DNA]</scope>
    <source>
        <strain evidence="4 5">CBS 609.92</strain>
    </source>
</reference>
<dbReference type="Gene3D" id="1.25.40.20">
    <property type="entry name" value="Ankyrin repeat-containing domain"/>
    <property type="match status" value="2"/>
</dbReference>
<organism evidence="4 5">
    <name type="scientific">Monosporascus cannonballus</name>
    <dbReference type="NCBI Taxonomy" id="155416"/>
    <lineage>
        <taxon>Eukaryota</taxon>
        <taxon>Fungi</taxon>
        <taxon>Dikarya</taxon>
        <taxon>Ascomycota</taxon>
        <taxon>Pezizomycotina</taxon>
        <taxon>Sordariomycetes</taxon>
        <taxon>Xylariomycetidae</taxon>
        <taxon>Xylariales</taxon>
        <taxon>Xylariales incertae sedis</taxon>
        <taxon>Monosporascus</taxon>
    </lineage>
</organism>
<comment type="caution">
    <text evidence="4">The sequence shown here is derived from an EMBL/GenBank/DDBJ whole genome shotgun (WGS) entry which is preliminary data.</text>
</comment>
<sequence>MKYKGYSLYPLTSSAQYAHGEVVESLLLNGANIESEDDSFGWTPLFCAAEEGKEAVIGLLIEKGADPNSKDMSGETPLTWAAKQGNEAVIQCLLEKGVDLEAKEKY</sequence>
<dbReference type="PRINTS" id="PR01415">
    <property type="entry name" value="ANKYRIN"/>
</dbReference>
<accession>A0ABY0HK18</accession>
<name>A0ABY0HK18_9PEZI</name>
<dbReference type="SMART" id="SM00248">
    <property type="entry name" value="ANK"/>
    <property type="match status" value="3"/>
</dbReference>
<evidence type="ECO:0008006" key="6">
    <source>
        <dbReference type="Google" id="ProtNLM"/>
    </source>
</evidence>
<gene>
    <name evidence="4" type="ORF">DL762_000179</name>
</gene>
<protein>
    <recommendedName>
        <fullName evidence="6">Ankyrin repeat protein</fullName>
    </recommendedName>
</protein>
<dbReference type="Pfam" id="PF12796">
    <property type="entry name" value="Ank_2"/>
    <property type="match status" value="1"/>
</dbReference>